<organism evidence="2 3">
    <name type="scientific">Comamonas guangdongensis</name>
    <dbReference type="NCBI Taxonomy" id="510515"/>
    <lineage>
        <taxon>Bacteria</taxon>
        <taxon>Pseudomonadati</taxon>
        <taxon>Pseudomonadota</taxon>
        <taxon>Betaproteobacteria</taxon>
        <taxon>Burkholderiales</taxon>
        <taxon>Comamonadaceae</taxon>
        <taxon>Comamonas</taxon>
    </lineage>
</organism>
<evidence type="ECO:0000313" key="2">
    <source>
        <dbReference type="EMBL" id="MEX8193727.1"/>
    </source>
</evidence>
<name>A0ABV3ZVT3_9BURK</name>
<sequence>MISDLILTLAQARKTARITQAELAERAGLSRMAVQRTETGDVDPRFSTLQEMARVLDMDLVAVPSALRAELQAWLQSRSSSQEAPASGAE</sequence>
<gene>
    <name evidence="2" type="ORF">AB6724_12855</name>
</gene>
<evidence type="ECO:0000313" key="3">
    <source>
        <dbReference type="Proteomes" id="UP001561046"/>
    </source>
</evidence>
<dbReference type="Gene3D" id="1.10.260.40">
    <property type="entry name" value="lambda repressor-like DNA-binding domains"/>
    <property type="match status" value="1"/>
</dbReference>
<dbReference type="InterPro" id="IPR010982">
    <property type="entry name" value="Lambda_DNA-bd_dom_sf"/>
</dbReference>
<dbReference type="PROSITE" id="PS50943">
    <property type="entry name" value="HTH_CROC1"/>
    <property type="match status" value="1"/>
</dbReference>
<dbReference type="SMART" id="SM00530">
    <property type="entry name" value="HTH_XRE"/>
    <property type="match status" value="1"/>
</dbReference>
<feature type="domain" description="HTH cro/C1-type" evidence="1">
    <location>
        <begin position="9"/>
        <end position="63"/>
    </location>
</feature>
<dbReference type="RefSeq" id="WP_369338922.1">
    <property type="nucleotide sequence ID" value="NZ_JBFYGN010000013.1"/>
</dbReference>
<reference evidence="2 3" key="1">
    <citation type="journal article" date="2013" name="Int. J. Syst. Evol. Microbiol.">
        <title>Comamonas guangdongensis sp. nov., isolated from subterranean forest sediment, and emended description of the genus Comamonas.</title>
        <authorList>
            <person name="Zhang J."/>
            <person name="Wang Y."/>
            <person name="Zhou S."/>
            <person name="Wu C."/>
            <person name="He J."/>
            <person name="Li F."/>
        </authorList>
    </citation>
    <scope>NUCLEOTIDE SEQUENCE [LARGE SCALE GENOMIC DNA]</scope>
    <source>
        <strain evidence="2 3">CCTCC AB2011133</strain>
    </source>
</reference>
<comment type="caution">
    <text evidence="2">The sequence shown here is derived from an EMBL/GenBank/DDBJ whole genome shotgun (WGS) entry which is preliminary data.</text>
</comment>
<protein>
    <submittedName>
        <fullName evidence="2">Helix-turn-helix domain-containing protein</fullName>
    </submittedName>
</protein>
<evidence type="ECO:0000259" key="1">
    <source>
        <dbReference type="PROSITE" id="PS50943"/>
    </source>
</evidence>
<dbReference type="CDD" id="cd00093">
    <property type="entry name" value="HTH_XRE"/>
    <property type="match status" value="1"/>
</dbReference>
<proteinExistence type="predicted"/>
<keyword evidence="3" id="KW-1185">Reference proteome</keyword>
<dbReference type="InterPro" id="IPR001387">
    <property type="entry name" value="Cro/C1-type_HTH"/>
</dbReference>
<dbReference type="Pfam" id="PF01381">
    <property type="entry name" value="HTH_3"/>
    <property type="match status" value="1"/>
</dbReference>
<accession>A0ABV3ZVT3</accession>
<dbReference type="EMBL" id="JBFYGN010000013">
    <property type="protein sequence ID" value="MEX8193727.1"/>
    <property type="molecule type" value="Genomic_DNA"/>
</dbReference>
<dbReference type="SUPFAM" id="SSF47413">
    <property type="entry name" value="lambda repressor-like DNA-binding domains"/>
    <property type="match status" value="1"/>
</dbReference>
<dbReference type="Proteomes" id="UP001561046">
    <property type="component" value="Unassembled WGS sequence"/>
</dbReference>